<comment type="similarity">
    <text evidence="1">Belongs to the gamma-glutamyltransferase family.</text>
</comment>
<dbReference type="PROSITE" id="PS00462">
    <property type="entry name" value="G_GLU_TRANSPEPTIDASE"/>
    <property type="match status" value="1"/>
</dbReference>
<feature type="non-terminal residue" evidence="6">
    <location>
        <position position="572"/>
    </location>
</feature>
<name>A0A7K6RUF1_9AVES</name>
<protein>
    <recommendedName>
        <fullName evidence="5">Glutathione hydrolase</fullName>
        <ecNumber evidence="5">2.3.2.2</ecNumber>
        <ecNumber evidence="5">3.4.19.13</ecNumber>
    </recommendedName>
    <alternativeName>
        <fullName evidence="5">Gamma-glutamyltransferase</fullName>
    </alternativeName>
    <alternativeName>
        <fullName evidence="5">Gamma-glutamyltranspeptidase</fullName>
    </alternativeName>
</protein>
<proteinExistence type="inferred from homology"/>
<dbReference type="Gene3D" id="1.10.246.130">
    <property type="match status" value="1"/>
</dbReference>
<dbReference type="GO" id="GO:0005886">
    <property type="term" value="C:plasma membrane"/>
    <property type="evidence" value="ECO:0007669"/>
    <property type="project" value="TreeGrafter"/>
</dbReference>
<keyword evidence="5" id="KW-0808">Transferase</keyword>
<accession>A0A7K6RUF1</accession>
<evidence type="ECO:0000256" key="1">
    <source>
        <dbReference type="ARBA" id="ARBA00009381"/>
    </source>
</evidence>
<dbReference type="InterPro" id="IPR043137">
    <property type="entry name" value="GGT_ssub_C"/>
</dbReference>
<reference evidence="6 7" key="1">
    <citation type="submission" date="2019-09" db="EMBL/GenBank/DDBJ databases">
        <title>Bird 10,000 Genomes (B10K) Project - Family phase.</title>
        <authorList>
            <person name="Zhang G."/>
        </authorList>
    </citation>
    <scope>NUCLEOTIDE SEQUENCE [LARGE SCALE GENOMIC DNA]</scope>
    <source>
        <strain evidence="6">B10K-DU-029-58</strain>
        <tissue evidence="6">Muscle</tissue>
    </source>
</reference>
<comment type="pathway">
    <text evidence="5">Sulfur metabolism; glutathione metabolism.</text>
</comment>
<dbReference type="PRINTS" id="PR01210">
    <property type="entry name" value="GGTRANSPTASE"/>
</dbReference>
<comment type="catalytic activity">
    <reaction evidence="5">
        <text>an S-substituted glutathione + H2O = an S-substituted L-cysteinylglycine + L-glutamate</text>
        <dbReference type="Rhea" id="RHEA:59468"/>
        <dbReference type="ChEBI" id="CHEBI:15377"/>
        <dbReference type="ChEBI" id="CHEBI:29985"/>
        <dbReference type="ChEBI" id="CHEBI:90779"/>
        <dbReference type="ChEBI" id="CHEBI:143103"/>
        <dbReference type="EC" id="3.4.19.13"/>
    </reaction>
</comment>
<dbReference type="GO" id="GO:0002682">
    <property type="term" value="P:regulation of immune system process"/>
    <property type="evidence" value="ECO:0007669"/>
    <property type="project" value="TreeGrafter"/>
</dbReference>
<dbReference type="Gene3D" id="3.60.20.40">
    <property type="match status" value="1"/>
</dbReference>
<dbReference type="NCBIfam" id="TIGR00066">
    <property type="entry name" value="g_glut_trans"/>
    <property type="match status" value="1"/>
</dbReference>
<dbReference type="PANTHER" id="PTHR11686:SF56">
    <property type="entry name" value="GLUTATHIONE HYDROLASE 1 PROENZYME-RELATED"/>
    <property type="match status" value="1"/>
</dbReference>
<dbReference type="InterPro" id="IPR055262">
    <property type="entry name" value="GGT_CS"/>
</dbReference>
<dbReference type="EMBL" id="VZRY01002881">
    <property type="protein sequence ID" value="NWW89663.1"/>
    <property type="molecule type" value="Genomic_DNA"/>
</dbReference>
<dbReference type="Proteomes" id="UP000570016">
    <property type="component" value="Unassembled WGS sequence"/>
</dbReference>
<comment type="catalytic activity">
    <reaction evidence="5">
        <text>glutathione + H2O = L-cysteinylglycine + L-glutamate</text>
        <dbReference type="Rhea" id="RHEA:28807"/>
        <dbReference type="ChEBI" id="CHEBI:15377"/>
        <dbReference type="ChEBI" id="CHEBI:29985"/>
        <dbReference type="ChEBI" id="CHEBI:57925"/>
        <dbReference type="ChEBI" id="CHEBI:61694"/>
        <dbReference type="EC" id="3.4.19.13"/>
    </reaction>
</comment>
<comment type="subcellular location">
    <subcellularLocation>
        <location evidence="5">Membrane</location>
        <topology evidence="5">Single-pass type II membrane protein</topology>
    </subcellularLocation>
</comment>
<evidence type="ECO:0000313" key="6">
    <source>
        <dbReference type="EMBL" id="NWW89663.1"/>
    </source>
</evidence>
<sequence>MKKRYVVAGVLTAALLGLILFLGLFFGLRSDSGDTHTYKRAAVATDAGQCSIIGRDILQQGGSAVDAAIAALLCVGLMNAHSMGIGGGLFFTIYSSTGKVEIINAREVAPKSASEDMFGNNTQLSLKGGRSIAVPGEIRGYELAHKRHGKLAWKDLFLPSIKLAREGFPVGKGLAAAIKSREESVESNPLLCEVFCRGGKILREGDIIKMPKLAKTYETIANEGADAFYTGSLAKQIIDDIRISFSFPGGIVTLDDLRDYSATVIEDPIQVRLGEFTLYTPSAPLSGPVLALIFNILKGYNFSADSIKSIEEKGLTYHRIVEAFRFAYAKRTLLGDPKFVNITEAIRNMTSEFFADSLRRKITDNTSHPVDYYEPVYYTGDNAGTSHLSIVADDGSAVSATSTINQYFGSDVRSNVSGIIFNDEMDDFSSPYIINGFGIPPSPANFIAPGKQPMSSMCPSILVDKTKKVRMVVGASGGTKITTATALTIINSIWFGYDVKKAVEEPRIHDQLFPNITELEQQIEEGIEEQLKKRKHDTTRVSGGAVVQAILRTDEGWAAASDSRKGGFPAGY</sequence>
<comment type="function">
    <text evidence="5">Cleaves the gamma-glutamyl peptide bond of glutathione and glutathione conjugates.</text>
</comment>
<feature type="binding site" evidence="4">
    <location>
        <begin position="403"/>
        <end position="405"/>
    </location>
    <ligand>
        <name>L-glutamate</name>
        <dbReference type="ChEBI" id="CHEBI:29985"/>
    </ligand>
</feature>
<dbReference type="GO" id="GO:0050727">
    <property type="term" value="P:regulation of inflammatory response"/>
    <property type="evidence" value="ECO:0007669"/>
    <property type="project" value="TreeGrafter"/>
</dbReference>
<gene>
    <name evidence="6" type="primary">Ggt1</name>
    <name evidence="6" type="ORF">RHYJUB_R02880</name>
</gene>
<dbReference type="AlphaFoldDB" id="A0A7K6RUF1"/>
<feature type="binding site" evidence="4">
    <location>
        <begin position="455"/>
        <end position="456"/>
    </location>
    <ligand>
        <name>L-glutamate</name>
        <dbReference type="ChEBI" id="CHEBI:29985"/>
    </ligand>
</feature>
<keyword evidence="7" id="KW-1185">Reference proteome</keyword>
<keyword evidence="2" id="KW-0325">Glycoprotein</keyword>
<evidence type="ECO:0000313" key="7">
    <source>
        <dbReference type="Proteomes" id="UP000570016"/>
    </source>
</evidence>
<feature type="non-terminal residue" evidence="6">
    <location>
        <position position="1"/>
    </location>
</feature>
<comment type="catalytic activity">
    <reaction evidence="5">
        <text>an N-terminal (5-L-glutamyl)-[peptide] + an alpha-amino acid = 5-L-glutamyl amino acid + an N-terminal L-alpha-aminoacyl-[peptide]</text>
        <dbReference type="Rhea" id="RHEA:23904"/>
        <dbReference type="Rhea" id="RHEA-COMP:9780"/>
        <dbReference type="Rhea" id="RHEA-COMP:9795"/>
        <dbReference type="ChEBI" id="CHEBI:77644"/>
        <dbReference type="ChEBI" id="CHEBI:78597"/>
        <dbReference type="ChEBI" id="CHEBI:78599"/>
        <dbReference type="ChEBI" id="CHEBI:78608"/>
        <dbReference type="EC" id="2.3.2.2"/>
    </reaction>
</comment>
<dbReference type="GO" id="GO:0006751">
    <property type="term" value="P:glutathione catabolic process"/>
    <property type="evidence" value="ECO:0007669"/>
    <property type="project" value="UniProtKB-UniRule"/>
</dbReference>
<dbReference type="SUPFAM" id="SSF56235">
    <property type="entry name" value="N-terminal nucleophile aminohydrolases (Ntn hydrolases)"/>
    <property type="match status" value="1"/>
</dbReference>
<dbReference type="EC" id="3.4.19.13" evidence="5"/>
<feature type="binding site" evidence="4">
    <location>
        <position position="427"/>
    </location>
    <ligand>
        <name>L-glutamate</name>
        <dbReference type="ChEBI" id="CHEBI:29985"/>
    </ligand>
</feature>
<dbReference type="GO" id="GO:0031179">
    <property type="term" value="P:peptide modification"/>
    <property type="evidence" value="ECO:0007669"/>
    <property type="project" value="TreeGrafter"/>
</dbReference>
<comment type="caution">
    <text evidence="6">The sequence shown here is derived from an EMBL/GenBank/DDBJ whole genome shotgun (WGS) entry which is preliminary data.</text>
</comment>
<feature type="binding site" evidence="4">
    <location>
        <position position="106"/>
    </location>
    <ligand>
        <name>L-glutamate</name>
        <dbReference type="ChEBI" id="CHEBI:29985"/>
    </ligand>
</feature>
<dbReference type="OrthoDB" id="1081007at2759"/>
<dbReference type="InterPro" id="IPR000101">
    <property type="entry name" value="GGT_peptidase"/>
</dbReference>
<evidence type="ECO:0000256" key="3">
    <source>
        <dbReference type="PIRSR" id="PIRSR600101-1"/>
    </source>
</evidence>
<dbReference type="PANTHER" id="PTHR11686">
    <property type="entry name" value="GAMMA GLUTAMYL TRANSPEPTIDASE"/>
    <property type="match status" value="1"/>
</dbReference>
<dbReference type="Pfam" id="PF01019">
    <property type="entry name" value="G_glu_transpept"/>
    <property type="match status" value="1"/>
</dbReference>
<dbReference type="EC" id="2.3.2.2" evidence="5"/>
<evidence type="ECO:0000256" key="5">
    <source>
        <dbReference type="RuleBase" id="RU368068"/>
    </source>
</evidence>
<organism evidence="6 7">
    <name type="scientific">Rhynochetos jubatus</name>
    <name type="common">kagu</name>
    <dbReference type="NCBI Taxonomy" id="54386"/>
    <lineage>
        <taxon>Eukaryota</taxon>
        <taxon>Metazoa</taxon>
        <taxon>Chordata</taxon>
        <taxon>Craniata</taxon>
        <taxon>Vertebrata</taxon>
        <taxon>Euteleostomi</taxon>
        <taxon>Archelosauria</taxon>
        <taxon>Archosauria</taxon>
        <taxon>Dinosauria</taxon>
        <taxon>Saurischia</taxon>
        <taxon>Theropoda</taxon>
        <taxon>Coelurosauria</taxon>
        <taxon>Aves</taxon>
        <taxon>Neognathae</taxon>
        <taxon>Neoaves</taxon>
        <taxon>Phaethontimorphae</taxon>
        <taxon>Eurypygiformes</taxon>
        <taxon>Rhynochetidae</taxon>
        <taxon>Rhynochetos</taxon>
    </lineage>
</organism>
<evidence type="ECO:0000256" key="2">
    <source>
        <dbReference type="ARBA" id="ARBA00023180"/>
    </source>
</evidence>
<keyword evidence="5 6" id="KW-0378">Hydrolase</keyword>
<dbReference type="FunFam" id="3.60.20.40:FF:000007">
    <property type="entry name" value="Glutathione hydrolase 1 proenzyme"/>
    <property type="match status" value="1"/>
</dbReference>
<evidence type="ECO:0000256" key="4">
    <source>
        <dbReference type="PIRSR" id="PIRSR600101-2"/>
    </source>
</evidence>
<feature type="binding site" evidence="4">
    <location>
        <position position="478"/>
    </location>
    <ligand>
        <name>L-glutamate</name>
        <dbReference type="ChEBI" id="CHEBI:29985"/>
    </ligand>
</feature>
<dbReference type="InterPro" id="IPR043138">
    <property type="entry name" value="GGT_lsub"/>
</dbReference>
<feature type="active site" description="Nucleophile" evidence="3">
    <location>
        <position position="385"/>
    </location>
</feature>
<keyword evidence="5" id="KW-0012">Acyltransferase</keyword>
<dbReference type="InterPro" id="IPR029055">
    <property type="entry name" value="Ntn_hydrolases_N"/>
</dbReference>
<dbReference type="GO" id="GO:0036374">
    <property type="term" value="F:glutathione hydrolase activity"/>
    <property type="evidence" value="ECO:0007669"/>
    <property type="project" value="UniProtKB-UniRule"/>
</dbReference>
<dbReference type="UniPathway" id="UPA00204"/>
<dbReference type="GO" id="GO:0103068">
    <property type="term" value="F:leukotriene C4 gamma-glutamyl transferase activity"/>
    <property type="evidence" value="ECO:0007669"/>
    <property type="project" value="UniProtKB-EC"/>
</dbReference>
<dbReference type="FunFam" id="1.10.246.130:FF:000002">
    <property type="entry name" value="glutathione hydrolase 1 proenzyme"/>
    <property type="match status" value="1"/>
</dbReference>